<dbReference type="Proteomes" id="UP001420932">
    <property type="component" value="Unassembled WGS sequence"/>
</dbReference>
<reference evidence="6 7" key="1">
    <citation type="submission" date="2024-01" db="EMBL/GenBank/DDBJ databases">
        <title>Genome assemblies of Stephania.</title>
        <authorList>
            <person name="Yang L."/>
        </authorList>
    </citation>
    <scope>NUCLEOTIDE SEQUENCE [LARGE SCALE GENOMIC DNA]</scope>
    <source>
        <strain evidence="6">YNDBR</strain>
        <tissue evidence="6">Leaf</tissue>
    </source>
</reference>
<organism evidence="6 7">
    <name type="scientific">Stephania yunnanensis</name>
    <dbReference type="NCBI Taxonomy" id="152371"/>
    <lineage>
        <taxon>Eukaryota</taxon>
        <taxon>Viridiplantae</taxon>
        <taxon>Streptophyta</taxon>
        <taxon>Embryophyta</taxon>
        <taxon>Tracheophyta</taxon>
        <taxon>Spermatophyta</taxon>
        <taxon>Magnoliopsida</taxon>
        <taxon>Ranunculales</taxon>
        <taxon>Menispermaceae</taxon>
        <taxon>Menispermoideae</taxon>
        <taxon>Cissampelideae</taxon>
        <taxon>Stephania</taxon>
    </lineage>
</organism>
<proteinExistence type="inferred from homology"/>
<protein>
    <recommendedName>
        <fullName evidence="8">Cytochrome P450</fullName>
    </recommendedName>
</protein>
<dbReference type="InterPro" id="IPR001128">
    <property type="entry name" value="Cyt_P450"/>
</dbReference>
<evidence type="ECO:0000313" key="7">
    <source>
        <dbReference type="Proteomes" id="UP001420932"/>
    </source>
</evidence>
<evidence type="ECO:0000256" key="5">
    <source>
        <dbReference type="SAM" id="SignalP"/>
    </source>
</evidence>
<comment type="similarity">
    <text evidence="1">Belongs to the cytochrome P450 family.</text>
</comment>
<feature type="signal peptide" evidence="5">
    <location>
        <begin position="1"/>
        <end position="20"/>
    </location>
</feature>
<keyword evidence="4" id="KW-0408">Iron</keyword>
<keyword evidence="2" id="KW-0479">Metal-binding</keyword>
<dbReference type="Gene3D" id="1.10.630.10">
    <property type="entry name" value="Cytochrome P450"/>
    <property type="match status" value="1"/>
</dbReference>
<dbReference type="Pfam" id="PF00067">
    <property type="entry name" value="p450"/>
    <property type="match status" value="1"/>
</dbReference>
<name>A0AAP0JHV8_9MAGN</name>
<accession>A0AAP0JHV8</accession>
<dbReference type="GO" id="GO:0044550">
    <property type="term" value="P:secondary metabolite biosynthetic process"/>
    <property type="evidence" value="ECO:0007669"/>
    <property type="project" value="UniProtKB-ARBA"/>
</dbReference>
<sequence length="332" mass="38395">MLLELCIISILLLLCSIIWYKKNKDATLVRWPVVGEVPCIFKNAHRVHDWCVELANEVGCTVATKAFFFRIIYTCDVRNVEYIYKTNFPNFPKGKHYNDAFDMVAEGIFNAESEHWHAQRKLANLTFMSKEFRSLSAKVAQQLVQDSLFPLLDNAAHEEDQNHDDGSILDLEDVFARFAFDSVSTVLFGSNPRSLSSSTTSHHPLAEALDKVTEVIFYRHVMPVTWWKICRIFMFGKEKEMSKSLKVIDEHMTNYIATKREEILKGVVQKHDVLGLYMTSKELEENKLIPKGDQFLKDSVMSFLFAGRDSTAVTLSWFFWLMTENPEKRPRS</sequence>
<comment type="caution">
    <text evidence="6">The sequence shown here is derived from an EMBL/GenBank/DDBJ whole genome shotgun (WGS) entry which is preliminary data.</text>
</comment>
<dbReference type="SUPFAM" id="SSF48264">
    <property type="entry name" value="Cytochrome P450"/>
    <property type="match status" value="1"/>
</dbReference>
<dbReference type="EMBL" id="JBBNAF010000006">
    <property type="protein sequence ID" value="KAK9134232.1"/>
    <property type="molecule type" value="Genomic_DNA"/>
</dbReference>
<keyword evidence="5" id="KW-0732">Signal</keyword>
<evidence type="ECO:0000256" key="2">
    <source>
        <dbReference type="ARBA" id="ARBA00022723"/>
    </source>
</evidence>
<evidence type="ECO:0000256" key="1">
    <source>
        <dbReference type="ARBA" id="ARBA00010617"/>
    </source>
</evidence>
<evidence type="ECO:0008006" key="8">
    <source>
        <dbReference type="Google" id="ProtNLM"/>
    </source>
</evidence>
<dbReference type="GO" id="GO:0004497">
    <property type="term" value="F:monooxygenase activity"/>
    <property type="evidence" value="ECO:0007669"/>
    <property type="project" value="InterPro"/>
</dbReference>
<dbReference type="AlphaFoldDB" id="A0AAP0JHV8"/>
<feature type="chain" id="PRO_5043001836" description="Cytochrome P450" evidence="5">
    <location>
        <begin position="21"/>
        <end position="332"/>
    </location>
</feature>
<dbReference type="GO" id="GO:0016705">
    <property type="term" value="F:oxidoreductase activity, acting on paired donors, with incorporation or reduction of molecular oxygen"/>
    <property type="evidence" value="ECO:0007669"/>
    <property type="project" value="InterPro"/>
</dbReference>
<dbReference type="GO" id="GO:0005506">
    <property type="term" value="F:iron ion binding"/>
    <property type="evidence" value="ECO:0007669"/>
    <property type="project" value="InterPro"/>
</dbReference>
<evidence type="ECO:0000256" key="4">
    <source>
        <dbReference type="ARBA" id="ARBA00023004"/>
    </source>
</evidence>
<dbReference type="InterPro" id="IPR036396">
    <property type="entry name" value="Cyt_P450_sf"/>
</dbReference>
<gene>
    <name evidence="6" type="ORF">Syun_013562</name>
</gene>
<evidence type="ECO:0000256" key="3">
    <source>
        <dbReference type="ARBA" id="ARBA00023002"/>
    </source>
</evidence>
<dbReference type="PANTHER" id="PTHR24296">
    <property type="entry name" value="CYTOCHROME P450"/>
    <property type="match status" value="1"/>
</dbReference>
<dbReference type="GO" id="GO:0020037">
    <property type="term" value="F:heme binding"/>
    <property type="evidence" value="ECO:0007669"/>
    <property type="project" value="InterPro"/>
</dbReference>
<evidence type="ECO:0000313" key="6">
    <source>
        <dbReference type="EMBL" id="KAK9134232.1"/>
    </source>
</evidence>
<keyword evidence="7" id="KW-1185">Reference proteome</keyword>
<keyword evidence="3" id="KW-0560">Oxidoreductase</keyword>